<feature type="domain" description="Carbohydrate kinase PfkB" evidence="5">
    <location>
        <begin position="1"/>
        <end position="295"/>
    </location>
</feature>
<dbReference type="GO" id="GO:0005829">
    <property type="term" value="C:cytosol"/>
    <property type="evidence" value="ECO:0007669"/>
    <property type="project" value="TreeGrafter"/>
</dbReference>
<organism evidence="6 7">
    <name type="scientific">Sporanaerobacter acetigenes DSM 13106</name>
    <dbReference type="NCBI Taxonomy" id="1123281"/>
    <lineage>
        <taxon>Bacteria</taxon>
        <taxon>Bacillati</taxon>
        <taxon>Bacillota</taxon>
        <taxon>Tissierellia</taxon>
        <taxon>Tissierellales</taxon>
        <taxon>Sporanaerobacteraceae</taxon>
        <taxon>Sporanaerobacter</taxon>
    </lineage>
</organism>
<protein>
    <submittedName>
        <fullName evidence="6">Sugar or nucleoside kinase, ribokinase family</fullName>
    </submittedName>
</protein>
<dbReference type="PROSITE" id="PS00583">
    <property type="entry name" value="PFKB_KINASES_1"/>
    <property type="match status" value="1"/>
</dbReference>
<dbReference type="STRING" id="1123281.SAMN02745180_02867"/>
<dbReference type="Gene3D" id="3.40.1190.20">
    <property type="match status" value="1"/>
</dbReference>
<dbReference type="InterPro" id="IPR029056">
    <property type="entry name" value="Ribokinase-like"/>
</dbReference>
<dbReference type="PRINTS" id="PR00990">
    <property type="entry name" value="RIBOKINASE"/>
</dbReference>
<evidence type="ECO:0000313" key="6">
    <source>
        <dbReference type="EMBL" id="SHI20658.1"/>
    </source>
</evidence>
<proteinExistence type="inferred from homology"/>
<evidence type="ECO:0000256" key="4">
    <source>
        <dbReference type="RuleBase" id="RU003704"/>
    </source>
</evidence>
<dbReference type="Pfam" id="PF00294">
    <property type="entry name" value="PfkB"/>
    <property type="match status" value="1"/>
</dbReference>
<sequence>MNKIVCLGAIVVDLILSPIDSLPTLGNLKTIEKVSWNTGGCALNCSTNLTKMGIETTLIGAIGDDILGNWIVKKCINNGVDTKNIVIKNKYTSFSVVNVSSSGERSILHYLGTNEYLNIEDINFDIFNDAEYLYIGGVYGLSTLDKQIKDVAHKAKLSNPNLKILLDVIYDDNINDDSLIEDSFKFIDFFIPNYNEAKKMSGKSNLEEISAYFLNKGIKNVIITLGKDGIFFANKENSYEIEGRKIKAIDVTGAGDAFASGLLGALVNGYELKKAVEIGNNIAAISTTVVGASEGIVEFDKLILL</sequence>
<name>A0A1M5Z964_9FIRM</name>
<evidence type="ECO:0000313" key="7">
    <source>
        <dbReference type="Proteomes" id="UP000184389"/>
    </source>
</evidence>
<dbReference type="PROSITE" id="PS00584">
    <property type="entry name" value="PFKB_KINASES_2"/>
    <property type="match status" value="1"/>
</dbReference>
<keyword evidence="7" id="KW-1185">Reference proteome</keyword>
<keyword evidence="3 4" id="KW-0418">Kinase</keyword>
<keyword evidence="2 4" id="KW-0808">Transferase</keyword>
<dbReference type="GO" id="GO:0006796">
    <property type="term" value="P:phosphate-containing compound metabolic process"/>
    <property type="evidence" value="ECO:0007669"/>
    <property type="project" value="UniProtKB-ARBA"/>
</dbReference>
<reference evidence="6 7" key="1">
    <citation type="submission" date="2016-11" db="EMBL/GenBank/DDBJ databases">
        <authorList>
            <person name="Jaros S."/>
            <person name="Januszkiewicz K."/>
            <person name="Wedrychowicz H."/>
        </authorList>
    </citation>
    <scope>NUCLEOTIDE SEQUENCE [LARGE SCALE GENOMIC DNA]</scope>
    <source>
        <strain evidence="6 7">DSM 13106</strain>
    </source>
</reference>
<dbReference type="InterPro" id="IPR002139">
    <property type="entry name" value="Ribo/fructo_kinase"/>
</dbReference>
<dbReference type="PANTHER" id="PTHR10584:SF166">
    <property type="entry name" value="RIBOKINASE"/>
    <property type="match status" value="1"/>
</dbReference>
<comment type="similarity">
    <text evidence="1 4">Belongs to the carbohydrate kinase PfkB family.</text>
</comment>
<dbReference type="Proteomes" id="UP000184389">
    <property type="component" value="Unassembled WGS sequence"/>
</dbReference>
<dbReference type="RefSeq" id="WP_072745454.1">
    <property type="nucleotide sequence ID" value="NZ_FQXR01000025.1"/>
</dbReference>
<dbReference type="OrthoDB" id="9775849at2"/>
<dbReference type="SUPFAM" id="SSF53613">
    <property type="entry name" value="Ribokinase-like"/>
    <property type="match status" value="1"/>
</dbReference>
<accession>A0A1M5Z964</accession>
<dbReference type="GO" id="GO:0016301">
    <property type="term" value="F:kinase activity"/>
    <property type="evidence" value="ECO:0007669"/>
    <property type="project" value="UniProtKB-KW"/>
</dbReference>
<gene>
    <name evidence="6" type="ORF">SAMN02745180_02867</name>
</gene>
<dbReference type="AlphaFoldDB" id="A0A1M5Z964"/>
<evidence type="ECO:0000256" key="1">
    <source>
        <dbReference type="ARBA" id="ARBA00010688"/>
    </source>
</evidence>
<dbReference type="EMBL" id="FQXR01000025">
    <property type="protein sequence ID" value="SHI20658.1"/>
    <property type="molecule type" value="Genomic_DNA"/>
</dbReference>
<dbReference type="PANTHER" id="PTHR10584">
    <property type="entry name" value="SUGAR KINASE"/>
    <property type="match status" value="1"/>
</dbReference>
<evidence type="ECO:0000256" key="3">
    <source>
        <dbReference type="ARBA" id="ARBA00022777"/>
    </source>
</evidence>
<evidence type="ECO:0000259" key="5">
    <source>
        <dbReference type="Pfam" id="PF00294"/>
    </source>
</evidence>
<evidence type="ECO:0000256" key="2">
    <source>
        <dbReference type="ARBA" id="ARBA00022679"/>
    </source>
</evidence>
<dbReference type="InterPro" id="IPR002173">
    <property type="entry name" value="Carboh/pur_kinase_PfkB_CS"/>
</dbReference>
<dbReference type="InterPro" id="IPR011611">
    <property type="entry name" value="PfkB_dom"/>
</dbReference>